<dbReference type="Proteomes" id="UP000016584">
    <property type="component" value="Unassembled WGS sequence"/>
</dbReference>
<evidence type="ECO:0000256" key="2">
    <source>
        <dbReference type="ARBA" id="ARBA00022448"/>
    </source>
</evidence>
<dbReference type="InterPro" id="IPR037066">
    <property type="entry name" value="Plug_dom_sf"/>
</dbReference>
<evidence type="ECO:0000256" key="6">
    <source>
        <dbReference type="ARBA" id="ARBA00023237"/>
    </source>
</evidence>
<evidence type="ECO:0000259" key="8">
    <source>
        <dbReference type="Pfam" id="PF07715"/>
    </source>
</evidence>
<dbReference type="eggNOG" id="COG1629">
    <property type="taxonomic scope" value="Bacteria"/>
</dbReference>
<dbReference type="STRING" id="1346330.M472_09155"/>
<dbReference type="Gene3D" id="2.170.130.10">
    <property type="entry name" value="TonB-dependent receptor, plug domain"/>
    <property type="match status" value="1"/>
</dbReference>
<dbReference type="InterPro" id="IPR036942">
    <property type="entry name" value="Beta-barrel_TonB_sf"/>
</dbReference>
<comment type="caution">
    <text evidence="9">The sequence shown here is derived from an EMBL/GenBank/DDBJ whole genome shotgun (WGS) entry which is preliminary data.</text>
</comment>
<comment type="similarity">
    <text evidence="7">Belongs to the TonB-dependent receptor family.</text>
</comment>
<dbReference type="SUPFAM" id="SSF56935">
    <property type="entry name" value="Porins"/>
    <property type="match status" value="1"/>
</dbReference>
<evidence type="ECO:0000256" key="3">
    <source>
        <dbReference type="ARBA" id="ARBA00022452"/>
    </source>
</evidence>
<dbReference type="InterPro" id="IPR023996">
    <property type="entry name" value="TonB-dep_OMP_SusC/RagA"/>
</dbReference>
<dbReference type="RefSeq" id="WP_021070431.1">
    <property type="nucleotide sequence ID" value="NZ_ATDL01000015.1"/>
</dbReference>
<dbReference type="GO" id="GO:0009279">
    <property type="term" value="C:cell outer membrane"/>
    <property type="evidence" value="ECO:0007669"/>
    <property type="project" value="UniProtKB-SubCell"/>
</dbReference>
<evidence type="ECO:0000256" key="7">
    <source>
        <dbReference type="PROSITE-ProRule" id="PRU01360"/>
    </source>
</evidence>
<dbReference type="NCBIfam" id="TIGR04056">
    <property type="entry name" value="OMP_RagA_SusC"/>
    <property type="match status" value="1"/>
</dbReference>
<dbReference type="NCBIfam" id="TIGR04057">
    <property type="entry name" value="SusC_RagA_signa"/>
    <property type="match status" value="1"/>
</dbReference>
<proteinExistence type="inferred from homology"/>
<dbReference type="PROSITE" id="PS52016">
    <property type="entry name" value="TONB_DEPENDENT_REC_3"/>
    <property type="match status" value="1"/>
</dbReference>
<organism evidence="9 10">
    <name type="scientific">Sphingobacterium paucimobilis HER1398</name>
    <dbReference type="NCBI Taxonomy" id="1346330"/>
    <lineage>
        <taxon>Bacteria</taxon>
        <taxon>Pseudomonadati</taxon>
        <taxon>Bacteroidota</taxon>
        <taxon>Sphingobacteriia</taxon>
        <taxon>Sphingobacteriales</taxon>
        <taxon>Sphingobacteriaceae</taxon>
        <taxon>Sphingobacterium</taxon>
    </lineage>
</organism>
<dbReference type="PATRIC" id="fig|1346330.5.peg.2271"/>
<dbReference type="Pfam" id="PF07715">
    <property type="entry name" value="Plug"/>
    <property type="match status" value="1"/>
</dbReference>
<keyword evidence="5 7" id="KW-0472">Membrane</keyword>
<keyword evidence="10" id="KW-1185">Reference proteome</keyword>
<comment type="subcellular location">
    <subcellularLocation>
        <location evidence="1 7">Cell outer membrane</location>
        <topology evidence="1 7">Multi-pass membrane protein</topology>
    </subcellularLocation>
</comment>
<name>U2J8E3_9SPHI</name>
<keyword evidence="4 7" id="KW-0812">Transmembrane</keyword>
<sequence>MKFTIALLLIGAIHLSAKTHSQTITLKVNNVTMKEIFDEIHQQTKYGVIYNDQFVDAHKKATVGVNKMPLELFLQKVLSAHHMTYKIKEQTIFIQNHSSAIVSGNQSDRNLPSGSSLSSQQISITGQVTNENGDPLNGCSVNVKGTAIRIKTESNGKYSITVPSHESILIFSYVGYGSREIKVDKRTTIDIRLAQSNQDLEQVIVMGYGTTLRKDLTGSVATVNMEDLLEAPVGSFDEALAGRIAGVQVSANEGQPGSAMNIIIRGQNSITQSNQPLFVVDGFPMEDFEASGISSADIESFTVLKDASATAIYGARGANGVIVIETKKGMVSSPKITYGGQLGVQNILKTMDVMSPYEFVKYQIERNPAQAGISYLNNGKTLESYRDMPGYNWQDRLFRRGSTMNHSLSVRGGNKDTKYSFSGSLYNQDGIIISSAFDRIQGRVVIDQNLSKKMKASLNLSYSDGVVNGPSPAVNASQSSNYLMFSAWGYRPISGSNIFLEDELFDEDVYAPDDDEKTFDYRINPILSTEHEVVKRKTRLFSPNLNLEYKLHKKLTFQVRGGVTLHNYVDENFYDSFTRRGAPRATNVNGVNGSVIHRERSSWVNENTLTYKNTFKRDHKMTLLGGFTMQAYNYKRYGYSSKLIPNESLGLSGLDEGSPNAMYAEESKSSLASVLGRAEYDYKSTYLFTASIRADGSSKFAAGNRWSYFPSGAFAWRMSKEKFMKNIDFIHDAKLRVSYGITGNNRVSDFSYRSSLNMPIAAAYSFGGLTPTRSMVPNLLGNPLLQWENTSQFNAGYDLSLFKGKVELNLDAYRKTTYDLLLNANIPYTTGFPTAYKNIGKVQNQGLEFTVNTTNINNKKFQWTSSFNISFNNNKVLELAESEDNILTPMVWDGGYNGVPLYITEIGRPIAMFYGYVWDGVYNLDDFDLIGSSYILKTGIPSNGAARTSIKPGNIKFKDLNGDGVIDSKDATILGDGVPKHIGGFANNFHYKRFKLHIFFQWSYGNDVFNANRLMLEENVGNRSHLNQFASYANRWSFDNQESLIPINNGQSHYGVYSSRVLEDASYLRLKTLSLSYAIPPSYARKVKLSTLSLSANLQNIWTWSNYSGMDPEVGIRSTALTPGFDYSAYPHARTVTFRLTAGF</sequence>
<accession>U2J8E3</accession>
<evidence type="ECO:0000313" key="10">
    <source>
        <dbReference type="Proteomes" id="UP000016584"/>
    </source>
</evidence>
<evidence type="ECO:0000256" key="4">
    <source>
        <dbReference type="ARBA" id="ARBA00022692"/>
    </source>
</evidence>
<dbReference type="InterPro" id="IPR039426">
    <property type="entry name" value="TonB-dep_rcpt-like"/>
</dbReference>
<protein>
    <recommendedName>
        <fullName evidence="8">TonB-dependent receptor plug domain-containing protein</fullName>
    </recommendedName>
</protein>
<dbReference type="InterPro" id="IPR008969">
    <property type="entry name" value="CarboxyPept-like_regulatory"/>
</dbReference>
<dbReference type="InterPro" id="IPR012910">
    <property type="entry name" value="Plug_dom"/>
</dbReference>
<reference evidence="9 10" key="1">
    <citation type="journal article" date="2013" name="Genome Announc.">
        <title>The Draft Genome Sequence of Sphingomonas paucimobilis Strain HER1398 (Proteobacteria), Host to the Giant PAU Phage, Indicates That It Is a Member of the Genus Sphingobacterium (Bacteroidetes).</title>
        <authorList>
            <person name="White R.A.III."/>
            <person name="Suttle C.A."/>
        </authorList>
    </citation>
    <scope>NUCLEOTIDE SEQUENCE [LARGE SCALE GENOMIC DNA]</scope>
    <source>
        <strain evidence="9 10">HER1398</strain>
    </source>
</reference>
<dbReference type="Gene3D" id="2.40.170.20">
    <property type="entry name" value="TonB-dependent receptor, beta-barrel domain"/>
    <property type="match status" value="1"/>
</dbReference>
<gene>
    <name evidence="9" type="ORF">M472_09155</name>
</gene>
<evidence type="ECO:0000313" key="9">
    <source>
        <dbReference type="EMBL" id="ERJ58938.1"/>
    </source>
</evidence>
<evidence type="ECO:0000256" key="5">
    <source>
        <dbReference type="ARBA" id="ARBA00023136"/>
    </source>
</evidence>
<keyword evidence="2 7" id="KW-0813">Transport</keyword>
<keyword evidence="6 7" id="KW-0998">Cell outer membrane</keyword>
<dbReference type="AlphaFoldDB" id="U2J8E3"/>
<evidence type="ECO:0000256" key="1">
    <source>
        <dbReference type="ARBA" id="ARBA00004571"/>
    </source>
</evidence>
<feature type="domain" description="TonB-dependent receptor plug" evidence="8">
    <location>
        <begin position="214"/>
        <end position="321"/>
    </location>
</feature>
<dbReference type="EMBL" id="ATDL01000015">
    <property type="protein sequence ID" value="ERJ58938.1"/>
    <property type="molecule type" value="Genomic_DNA"/>
</dbReference>
<dbReference type="Pfam" id="PF13715">
    <property type="entry name" value="CarbopepD_reg_2"/>
    <property type="match status" value="1"/>
</dbReference>
<dbReference type="InterPro" id="IPR023997">
    <property type="entry name" value="TonB-dep_OMP_SusC/RagA_CS"/>
</dbReference>
<keyword evidence="3 7" id="KW-1134">Transmembrane beta strand</keyword>
<dbReference type="Gene3D" id="2.60.40.1120">
    <property type="entry name" value="Carboxypeptidase-like, regulatory domain"/>
    <property type="match status" value="1"/>
</dbReference>
<dbReference type="SUPFAM" id="SSF49464">
    <property type="entry name" value="Carboxypeptidase regulatory domain-like"/>
    <property type="match status" value="1"/>
</dbReference>
<dbReference type="FunFam" id="2.170.130.10:FF:000008">
    <property type="entry name" value="SusC/RagA family TonB-linked outer membrane protein"/>
    <property type="match status" value="1"/>
</dbReference>